<dbReference type="RefSeq" id="WP_011474655.1">
    <property type="nucleotide sequence ID" value="NC_007925.1"/>
</dbReference>
<organism evidence="1">
    <name type="scientific">Rhodopseudomonas palustris (strain BisB18)</name>
    <dbReference type="NCBI Taxonomy" id="316056"/>
    <lineage>
        <taxon>Bacteria</taxon>
        <taxon>Pseudomonadati</taxon>
        <taxon>Pseudomonadota</taxon>
        <taxon>Alphaproteobacteria</taxon>
        <taxon>Hyphomicrobiales</taxon>
        <taxon>Nitrobacteraceae</taxon>
        <taxon>Rhodopseudomonas</taxon>
    </lineage>
</organism>
<reference evidence="1" key="1">
    <citation type="submission" date="2006-03" db="EMBL/GenBank/DDBJ databases">
        <title>Complete sequence of Rhodopseudomonas palustris BisB18.</title>
        <authorList>
            <consortium name="US DOE Joint Genome Institute"/>
            <person name="Copeland A."/>
            <person name="Lucas S."/>
            <person name="Lapidus A."/>
            <person name="Barry K."/>
            <person name="Detter J.C."/>
            <person name="Glavina del Rio T."/>
            <person name="Hammon N."/>
            <person name="Israni S."/>
            <person name="Dalin E."/>
            <person name="Tice H."/>
            <person name="Pitluck S."/>
            <person name="Chain P."/>
            <person name="Malfatti S."/>
            <person name="Shin M."/>
            <person name="Vergez L."/>
            <person name="Schmutz J."/>
            <person name="Larimer F."/>
            <person name="Land M."/>
            <person name="Hauser L."/>
            <person name="Pelletier D.A."/>
            <person name="Kyrpides N."/>
            <person name="Anderson I."/>
            <person name="Oda Y."/>
            <person name="Harwood C.S."/>
            <person name="Richardson P."/>
        </authorList>
    </citation>
    <scope>NUCLEOTIDE SEQUENCE [LARGE SCALE GENOMIC DNA]</scope>
    <source>
        <strain evidence="1">BisB18</strain>
    </source>
</reference>
<dbReference type="HOGENOM" id="CLU_087914_1_0_5"/>
<dbReference type="OrthoDB" id="344729at2"/>
<name>Q20YL2_RHOPB</name>
<gene>
    <name evidence="1" type="ordered locus">RPC_4250</name>
</gene>
<sequence length="168" mass="18644">MTAQRQERKARRRGIALIAALAGVLAGVGVPVLVRANTTERVVANRYTGVAISGYDPVAYFTEKQAVLGRPDVEAWLAGAVWRFCNAANRAYFVERPDIYAPQFGGYDPVDVARGVAVEGNGELWLVVGQRLYLFSRQESREEFSADPARYLAEAQQRWPKLLDSLVQ</sequence>
<dbReference type="EMBL" id="CP000301">
    <property type="protein sequence ID" value="ABD89774.1"/>
    <property type="molecule type" value="Genomic_DNA"/>
</dbReference>
<dbReference type="AlphaFoldDB" id="Q20YL2"/>
<dbReference type="STRING" id="316056.RPC_4250"/>
<proteinExistence type="predicted"/>
<dbReference type="NCBIfam" id="NF041384">
    <property type="entry name" value="YHS_seleno_dom"/>
    <property type="match status" value="1"/>
</dbReference>
<protein>
    <recommendedName>
        <fullName evidence="2">YHS domain-containing protein</fullName>
    </recommendedName>
</protein>
<dbReference type="eggNOG" id="COG3350">
    <property type="taxonomic scope" value="Bacteria"/>
</dbReference>
<dbReference type="KEGG" id="rpc:RPC_4250"/>
<accession>Q20YL2</accession>
<evidence type="ECO:0008006" key="2">
    <source>
        <dbReference type="Google" id="ProtNLM"/>
    </source>
</evidence>
<evidence type="ECO:0000313" key="1">
    <source>
        <dbReference type="EMBL" id="ABD89774.1"/>
    </source>
</evidence>